<evidence type="ECO:0000256" key="2">
    <source>
        <dbReference type="ARBA" id="ARBA00022692"/>
    </source>
</evidence>
<evidence type="ECO:0000259" key="6">
    <source>
        <dbReference type="PROSITE" id="PS50262"/>
    </source>
</evidence>
<organism evidence="7 8">
    <name type="scientific">Neogobius melanostomus</name>
    <name type="common">round goby</name>
    <dbReference type="NCBI Taxonomy" id="47308"/>
    <lineage>
        <taxon>Eukaryota</taxon>
        <taxon>Metazoa</taxon>
        <taxon>Chordata</taxon>
        <taxon>Craniata</taxon>
        <taxon>Vertebrata</taxon>
        <taxon>Euteleostomi</taxon>
        <taxon>Actinopterygii</taxon>
        <taxon>Neopterygii</taxon>
        <taxon>Teleostei</taxon>
        <taxon>Neoteleostei</taxon>
        <taxon>Acanthomorphata</taxon>
        <taxon>Gobiaria</taxon>
        <taxon>Gobiiformes</taxon>
        <taxon>Gobioidei</taxon>
        <taxon>Gobiidae</taxon>
        <taxon>Benthophilinae</taxon>
        <taxon>Neogobiini</taxon>
        <taxon>Neogobius</taxon>
    </lineage>
</organism>
<dbReference type="Pfam" id="PF00001">
    <property type="entry name" value="7tm_1"/>
    <property type="match status" value="1"/>
</dbReference>
<dbReference type="SUPFAM" id="SSF81321">
    <property type="entry name" value="Family A G protein-coupled receptor-like"/>
    <property type="match status" value="1"/>
</dbReference>
<dbReference type="CDD" id="cd00637">
    <property type="entry name" value="7tm_classA_rhodopsin-like"/>
    <property type="match status" value="1"/>
</dbReference>
<reference evidence="7" key="2">
    <citation type="submission" date="2025-09" db="UniProtKB">
        <authorList>
            <consortium name="Ensembl"/>
        </authorList>
    </citation>
    <scope>IDENTIFICATION</scope>
</reference>
<evidence type="ECO:0000313" key="8">
    <source>
        <dbReference type="Proteomes" id="UP000694523"/>
    </source>
</evidence>
<evidence type="ECO:0000313" key="7">
    <source>
        <dbReference type="Ensembl" id="ENSNMLP00000006208.1"/>
    </source>
</evidence>
<dbReference type="Ensembl" id="ENSNMLT00000007106.1">
    <property type="protein sequence ID" value="ENSNMLP00000006208.1"/>
    <property type="gene ID" value="ENSNMLG00000004532.1"/>
</dbReference>
<dbReference type="AlphaFoldDB" id="A0A8C6WGZ5"/>
<dbReference type="PANTHER" id="PTHR26451:SF998">
    <property type="entry name" value="ODORANT RECEPTOR-RELATED"/>
    <property type="match status" value="1"/>
</dbReference>
<dbReference type="FunFam" id="1.20.1070.10:FF:000096">
    <property type="entry name" value="Odorant receptor 131-2"/>
    <property type="match status" value="1"/>
</dbReference>
<feature type="transmembrane region" description="Helical" evidence="5">
    <location>
        <begin position="62"/>
        <end position="81"/>
    </location>
</feature>
<name>A0A8C6WGZ5_9GOBI</name>
<evidence type="ECO:0000256" key="5">
    <source>
        <dbReference type="SAM" id="Phobius"/>
    </source>
</evidence>
<dbReference type="Gene3D" id="1.20.1070.10">
    <property type="entry name" value="Rhodopsin 7-helix transmembrane proteins"/>
    <property type="match status" value="1"/>
</dbReference>
<keyword evidence="8" id="KW-1185">Reference proteome</keyword>
<feature type="transmembrane region" description="Helical" evidence="5">
    <location>
        <begin position="140"/>
        <end position="164"/>
    </location>
</feature>
<dbReference type="GO" id="GO:0004984">
    <property type="term" value="F:olfactory receptor activity"/>
    <property type="evidence" value="ECO:0007669"/>
    <property type="project" value="TreeGrafter"/>
</dbReference>
<evidence type="ECO:0000256" key="1">
    <source>
        <dbReference type="ARBA" id="ARBA00004370"/>
    </source>
</evidence>
<dbReference type="PANTHER" id="PTHR26451">
    <property type="entry name" value="G_PROTEIN_RECEP_F1_2 DOMAIN-CONTAINING PROTEIN"/>
    <property type="match status" value="1"/>
</dbReference>
<feature type="domain" description="G-protein coupled receptors family 1 profile" evidence="6">
    <location>
        <begin position="41"/>
        <end position="286"/>
    </location>
</feature>
<keyword evidence="4 5" id="KW-0472">Membrane</keyword>
<dbReference type="InterPro" id="IPR052921">
    <property type="entry name" value="GPCR1_Superfamily_Member"/>
</dbReference>
<dbReference type="PROSITE" id="PS50262">
    <property type="entry name" value="G_PROTEIN_RECEP_F1_2"/>
    <property type="match status" value="1"/>
</dbReference>
<reference evidence="7" key="1">
    <citation type="submission" date="2025-08" db="UniProtKB">
        <authorList>
            <consortium name="Ensembl"/>
        </authorList>
    </citation>
    <scope>IDENTIFICATION</scope>
</reference>
<dbReference type="GO" id="GO:0004930">
    <property type="term" value="F:G protein-coupled receptor activity"/>
    <property type="evidence" value="ECO:0007669"/>
    <property type="project" value="InterPro"/>
</dbReference>
<dbReference type="InterPro" id="IPR017452">
    <property type="entry name" value="GPCR_Rhodpsn_7TM"/>
</dbReference>
<dbReference type="PRINTS" id="PR00237">
    <property type="entry name" value="GPCRRHODOPSN"/>
</dbReference>
<feature type="transmembrane region" description="Helical" evidence="5">
    <location>
        <begin position="232"/>
        <end position="253"/>
    </location>
</feature>
<feature type="transmembrane region" description="Helical" evidence="5">
    <location>
        <begin position="87"/>
        <end position="108"/>
    </location>
</feature>
<feature type="transmembrane region" description="Helical" evidence="5">
    <location>
        <begin position="265"/>
        <end position="288"/>
    </location>
</feature>
<dbReference type="GO" id="GO:0016020">
    <property type="term" value="C:membrane"/>
    <property type="evidence" value="ECO:0007669"/>
    <property type="project" value="UniProtKB-SubCell"/>
</dbReference>
<sequence>PMILFDNSSLPPGWVWDEDLKQAAVVNNLIAVAFCLIINYVNATMVYTFLKHEMFKATPRYILFIHLVINDIILMTLLTLLHLLSYIVFTLNLSLCIVVVLLATAANYNSPMTLAVMSLECYIAVCYPLRHSQICTVKKTYIVIACIWLINALDLFPDVFISLATEPLEFFHSRVWCAKDRALRHSYTIAKDKIFDAVVMALVWLTLIYTYLRILFTAKSAAADARKARNTVLLHSFQLLLSMLTYVYYVILYPLQSMFPSSQRGIRFALTVIINIMPRIISPLVYGLRDKTFRKYLKQHVLCAKAIQ</sequence>
<evidence type="ECO:0000256" key="3">
    <source>
        <dbReference type="ARBA" id="ARBA00022989"/>
    </source>
</evidence>
<accession>A0A8C6WGZ5</accession>
<protein>
    <recommendedName>
        <fullName evidence="6">G-protein coupled receptors family 1 profile domain-containing protein</fullName>
    </recommendedName>
</protein>
<dbReference type="GO" id="GO:0005549">
    <property type="term" value="F:odorant binding"/>
    <property type="evidence" value="ECO:0007669"/>
    <property type="project" value="TreeGrafter"/>
</dbReference>
<comment type="subcellular location">
    <subcellularLocation>
        <location evidence="1">Membrane</location>
    </subcellularLocation>
</comment>
<feature type="transmembrane region" description="Helical" evidence="5">
    <location>
        <begin position="29"/>
        <end position="50"/>
    </location>
</feature>
<feature type="transmembrane region" description="Helical" evidence="5">
    <location>
        <begin position="194"/>
        <end position="212"/>
    </location>
</feature>
<dbReference type="InterPro" id="IPR000276">
    <property type="entry name" value="GPCR_Rhodpsn"/>
</dbReference>
<evidence type="ECO:0000256" key="4">
    <source>
        <dbReference type="ARBA" id="ARBA00023136"/>
    </source>
</evidence>
<proteinExistence type="predicted"/>
<keyword evidence="2 5" id="KW-0812">Transmembrane</keyword>
<keyword evidence="3 5" id="KW-1133">Transmembrane helix</keyword>
<dbReference type="Proteomes" id="UP000694523">
    <property type="component" value="Unplaced"/>
</dbReference>